<dbReference type="InterPro" id="IPR016741">
    <property type="entry name" value="UCP018953"/>
</dbReference>
<keyword evidence="3" id="KW-0812">Transmembrane</keyword>
<dbReference type="EMBL" id="CAFBMH010000115">
    <property type="protein sequence ID" value="CAB4926235.1"/>
    <property type="molecule type" value="Genomic_DNA"/>
</dbReference>
<proteinExistence type="predicted"/>
<protein>
    <submittedName>
        <fullName evidence="10">Unannotated protein</fullName>
    </submittedName>
</protein>
<feature type="domain" description="FIST" evidence="6">
    <location>
        <begin position="37"/>
        <end position="226"/>
    </location>
</feature>
<evidence type="ECO:0000256" key="5">
    <source>
        <dbReference type="ARBA" id="ARBA00023136"/>
    </source>
</evidence>
<dbReference type="InterPro" id="IPR019494">
    <property type="entry name" value="FIST_C"/>
</dbReference>
<reference evidence="10" key="1">
    <citation type="submission" date="2020-05" db="EMBL/GenBank/DDBJ databases">
        <authorList>
            <person name="Chiriac C."/>
            <person name="Salcher M."/>
            <person name="Ghai R."/>
            <person name="Kavagutti S V."/>
        </authorList>
    </citation>
    <scope>NUCLEOTIDE SEQUENCE</scope>
</reference>
<dbReference type="EMBL" id="CAFABA010000106">
    <property type="protein sequence ID" value="CAB4834876.1"/>
    <property type="molecule type" value="Genomic_DNA"/>
</dbReference>
<dbReference type="SMART" id="SM00897">
    <property type="entry name" value="FIST"/>
    <property type="match status" value="1"/>
</dbReference>
<evidence type="ECO:0000313" key="8">
    <source>
        <dbReference type="EMBL" id="CAB4744300.1"/>
    </source>
</evidence>
<keyword evidence="5" id="KW-0472">Membrane</keyword>
<organism evidence="10">
    <name type="scientific">freshwater metagenome</name>
    <dbReference type="NCBI Taxonomy" id="449393"/>
    <lineage>
        <taxon>unclassified sequences</taxon>
        <taxon>metagenomes</taxon>
        <taxon>ecological metagenomes</taxon>
    </lineage>
</organism>
<evidence type="ECO:0000259" key="7">
    <source>
        <dbReference type="SMART" id="SM01204"/>
    </source>
</evidence>
<dbReference type="AlphaFoldDB" id="A0A6J7I5U7"/>
<keyword evidence="4" id="KW-1133">Transmembrane helix</keyword>
<dbReference type="PANTHER" id="PTHR14939:SF5">
    <property type="entry name" value="F-BOX ONLY PROTEIN 22"/>
    <property type="match status" value="1"/>
</dbReference>
<evidence type="ECO:0000256" key="4">
    <source>
        <dbReference type="ARBA" id="ARBA00022989"/>
    </source>
</evidence>
<evidence type="ECO:0000259" key="6">
    <source>
        <dbReference type="SMART" id="SM00897"/>
    </source>
</evidence>
<dbReference type="PIRSF" id="PIRSF018953">
    <property type="entry name" value="UCP018953"/>
    <property type="match status" value="1"/>
</dbReference>
<evidence type="ECO:0000256" key="1">
    <source>
        <dbReference type="ARBA" id="ARBA00004651"/>
    </source>
</evidence>
<comment type="subcellular location">
    <subcellularLocation>
        <location evidence="1">Cell membrane</location>
        <topology evidence="1">Multi-pass membrane protein</topology>
    </subcellularLocation>
</comment>
<evidence type="ECO:0000313" key="9">
    <source>
        <dbReference type="EMBL" id="CAB4834876.1"/>
    </source>
</evidence>
<feature type="domain" description="FIST C-domain" evidence="7">
    <location>
        <begin position="227"/>
        <end position="365"/>
    </location>
</feature>
<name>A0A6J7I5U7_9ZZZZ</name>
<evidence type="ECO:0000313" key="11">
    <source>
        <dbReference type="EMBL" id="CAB5003452.1"/>
    </source>
</evidence>
<dbReference type="Pfam" id="PF08495">
    <property type="entry name" value="FIST"/>
    <property type="match status" value="1"/>
</dbReference>
<dbReference type="InterPro" id="IPR013702">
    <property type="entry name" value="FIST_domain_N"/>
</dbReference>
<evidence type="ECO:0000313" key="10">
    <source>
        <dbReference type="EMBL" id="CAB4926235.1"/>
    </source>
</evidence>
<dbReference type="GO" id="GO:0005886">
    <property type="term" value="C:plasma membrane"/>
    <property type="evidence" value="ECO:0007669"/>
    <property type="project" value="UniProtKB-SubCell"/>
</dbReference>
<dbReference type="PANTHER" id="PTHR14939">
    <property type="entry name" value="F-BOX ONLY PROTEIN 22"/>
    <property type="match status" value="1"/>
</dbReference>
<gene>
    <name evidence="8" type="ORF">UFOPK2754_01405</name>
    <name evidence="9" type="ORF">UFOPK3139_02232</name>
    <name evidence="10" type="ORF">UFOPK3543_02383</name>
    <name evidence="11" type="ORF">UFOPK3967_01783</name>
</gene>
<evidence type="ECO:0000256" key="3">
    <source>
        <dbReference type="ARBA" id="ARBA00022692"/>
    </source>
</evidence>
<dbReference type="EMBL" id="CAFBOS010000112">
    <property type="protein sequence ID" value="CAB5003452.1"/>
    <property type="molecule type" value="Genomic_DNA"/>
</dbReference>
<accession>A0A6J7I5U7</accession>
<keyword evidence="2" id="KW-1003">Cell membrane</keyword>
<evidence type="ECO:0000256" key="2">
    <source>
        <dbReference type="ARBA" id="ARBA00022475"/>
    </source>
</evidence>
<dbReference type="EMBL" id="CAEZYR010000045">
    <property type="protein sequence ID" value="CAB4744300.1"/>
    <property type="molecule type" value="Genomic_DNA"/>
</dbReference>
<dbReference type="Pfam" id="PF10442">
    <property type="entry name" value="FIST_C"/>
    <property type="match status" value="1"/>
</dbReference>
<sequence>MSAPGSRRFGAAVSRHPIASTAIGEVVGAVLDQVGFAPDVATLFVTTPHLRAVGDFVDVVRAVLGPRVLVGATAASVIGGAEEIEESPAVSLWAGRVGAVRPIRLDAYSGSDGWTITGLPNDLDHVPRTLVLLADPHSFPTDAFLRQMAHDSPATTVVGGLASAARTPGGNRLVLDGLLLDDGAVGFLLEDASARVVVSQGCRPIGEPFIVTRSDHNFIHELGGRPALERVQQLIDGASPADRSLLAQGLHAGIVIDERKAQFTRGDFLVRNVLGANRESGAVAVGDLVEAGTTVQFQVRDAATADEDLKAMLQGPSAASALVFTCNGRGSHLFGEPDHDATLVSEFVRGGAVAGMFCAGEIGPVGGRTFLHGFTASVLLFD</sequence>
<dbReference type="SMART" id="SM01204">
    <property type="entry name" value="FIST_C"/>
    <property type="match status" value="1"/>
</dbReference>